<reference evidence="2 3" key="1">
    <citation type="submission" date="2017-08" db="EMBL/GenBank/DDBJ databases">
        <title>Mechanisms for carbon and nitrogen cycling indicate functional differentiation within the Candidate Phyla Radiation.</title>
        <authorList>
            <person name="Danczak R.E."/>
            <person name="Johnston M.D."/>
            <person name="Kenah C."/>
            <person name="Slattery M."/>
            <person name="Wrighton K.C."/>
            <person name="Wilkins M.J."/>
        </authorList>
    </citation>
    <scope>NUCLEOTIDE SEQUENCE [LARGE SCALE GENOMIC DNA]</scope>
    <source>
        <strain evidence="2">Gr01-1014_85</strain>
    </source>
</reference>
<comment type="caution">
    <text evidence="2">The sequence shown here is derived from an EMBL/GenBank/DDBJ whole genome shotgun (WGS) entry which is preliminary data.</text>
</comment>
<dbReference type="EMBL" id="VMFD01000081">
    <property type="protein sequence ID" value="TSC64854.1"/>
    <property type="molecule type" value="Genomic_DNA"/>
</dbReference>
<feature type="compositionally biased region" description="Low complexity" evidence="1">
    <location>
        <begin position="96"/>
        <end position="106"/>
    </location>
</feature>
<evidence type="ECO:0000313" key="3">
    <source>
        <dbReference type="Proteomes" id="UP000316253"/>
    </source>
</evidence>
<evidence type="ECO:0000313" key="2">
    <source>
        <dbReference type="EMBL" id="TSC64854.1"/>
    </source>
</evidence>
<gene>
    <name evidence="2" type="ORF">CEO22_680</name>
</gene>
<protein>
    <submittedName>
        <fullName evidence="2">Uncharacterized protein</fullName>
    </submittedName>
</protein>
<proteinExistence type="predicted"/>
<dbReference type="Proteomes" id="UP000316253">
    <property type="component" value="Unassembled WGS sequence"/>
</dbReference>
<accession>A0A554J8Z8</accession>
<name>A0A554J8Z8_9BACT</name>
<organism evidence="2 3">
    <name type="scientific">Candidatus Berkelbacteria bacterium Gr01-1014_85</name>
    <dbReference type="NCBI Taxonomy" id="2017150"/>
    <lineage>
        <taxon>Bacteria</taxon>
        <taxon>Candidatus Berkelbacteria</taxon>
    </lineage>
</organism>
<feature type="non-terminal residue" evidence="2">
    <location>
        <position position="1"/>
    </location>
</feature>
<dbReference type="AlphaFoldDB" id="A0A554J8Z8"/>
<sequence length="121" mass="13048">LLLAINEKLGEAAMQEIEAYLASDPDGQTEPSQAVQEHLEFIDRLTTEIFEVVAQDITAMASSIDPVAIANMLLEQGGAYETGDIPEPVEQDGQDGQDSQDQQTDQAVKAAEEAFSQTLPI</sequence>
<evidence type="ECO:0000256" key="1">
    <source>
        <dbReference type="SAM" id="MobiDB-lite"/>
    </source>
</evidence>
<feature type="region of interest" description="Disordered" evidence="1">
    <location>
        <begin position="79"/>
        <end position="121"/>
    </location>
</feature>